<evidence type="ECO:0000313" key="2">
    <source>
        <dbReference type="EMBL" id="KAG0124457.1"/>
    </source>
</evidence>
<keyword evidence="4" id="KW-1185">Reference proteome</keyword>
<organism evidence="2">
    <name type="scientific">Lamprotornis superbus</name>
    <dbReference type="NCBI Taxonomy" id="245042"/>
    <lineage>
        <taxon>Eukaryota</taxon>
        <taxon>Metazoa</taxon>
        <taxon>Chordata</taxon>
        <taxon>Craniata</taxon>
        <taxon>Vertebrata</taxon>
        <taxon>Euteleostomi</taxon>
        <taxon>Archelosauria</taxon>
        <taxon>Archosauria</taxon>
        <taxon>Dinosauria</taxon>
        <taxon>Saurischia</taxon>
        <taxon>Theropoda</taxon>
        <taxon>Coelurosauria</taxon>
        <taxon>Aves</taxon>
        <taxon>Neognathae</taxon>
        <taxon>Neoaves</taxon>
        <taxon>Telluraves</taxon>
        <taxon>Australaves</taxon>
        <taxon>Passeriformes</taxon>
        <taxon>Sturnidae</taxon>
        <taxon>Lamprotornis</taxon>
    </lineage>
</organism>
<dbReference type="Proteomes" id="UP000618051">
    <property type="component" value="Unassembled WGS sequence"/>
</dbReference>
<reference evidence="3 4" key="2">
    <citation type="journal article" date="2021" name="J. Hered.">
        <title>Feather Gene Expression Elucidates the Developmental Basis of Plumage Iridescence in African Starlings.</title>
        <authorList>
            <person name="Rubenstein D.R."/>
            <person name="Corvelo A."/>
            <person name="MacManes M.D."/>
            <person name="Maia R."/>
            <person name="Narzisi G."/>
            <person name="Rousaki A."/>
            <person name="Vandenabeele P."/>
            <person name="Shawkey M.D."/>
            <person name="Solomon J."/>
        </authorList>
    </citation>
    <scope>NUCLEOTIDE SEQUENCE [LARGE SCALE GENOMIC DNA]</scope>
    <source>
        <strain evidence="3">SS15</strain>
    </source>
</reference>
<comment type="caution">
    <text evidence="2">The sequence shown here is derived from an EMBL/GenBank/DDBJ whole genome shotgun (WGS) entry which is preliminary data.</text>
</comment>
<dbReference type="EMBL" id="JADDUC020000024">
    <property type="protein sequence ID" value="KAI1231732.1"/>
    <property type="molecule type" value="Genomic_DNA"/>
</dbReference>
<reference evidence="3" key="3">
    <citation type="submission" date="2022-01" db="EMBL/GenBank/DDBJ databases">
        <authorList>
            <person name="Rubenstein D.R."/>
        </authorList>
    </citation>
    <scope>NUCLEOTIDE SEQUENCE</scope>
    <source>
        <strain evidence="3">SS15</strain>
        <tissue evidence="3">Liver</tissue>
    </source>
</reference>
<gene>
    <name evidence="3" type="ORF">IHE44_0007364</name>
    <name evidence="2" type="ORF">IHE44_006196</name>
</gene>
<dbReference type="OrthoDB" id="14612at2759"/>
<protein>
    <submittedName>
        <fullName evidence="2">Uncharacterized protein</fullName>
    </submittedName>
</protein>
<evidence type="ECO:0000256" key="1">
    <source>
        <dbReference type="SAM" id="MobiDB-lite"/>
    </source>
</evidence>
<accession>A0A835NXD8</accession>
<proteinExistence type="predicted"/>
<feature type="region of interest" description="Disordered" evidence="1">
    <location>
        <begin position="631"/>
        <end position="650"/>
    </location>
</feature>
<evidence type="ECO:0000313" key="4">
    <source>
        <dbReference type="Proteomes" id="UP000618051"/>
    </source>
</evidence>
<dbReference type="EMBL" id="JADDUC010000024">
    <property type="protein sequence ID" value="KAG0124457.1"/>
    <property type="molecule type" value="Genomic_DNA"/>
</dbReference>
<reference evidence="2" key="1">
    <citation type="submission" date="2020-10" db="EMBL/GenBank/DDBJ databases">
        <title>Feather gene expression reveals the developmental basis of iridescence in African starlings.</title>
        <authorList>
            <person name="Rubenstein D.R."/>
        </authorList>
    </citation>
    <scope>NUCLEOTIDE SEQUENCE</scope>
    <source>
        <strain evidence="2">SS15</strain>
        <tissue evidence="2">Liver</tissue>
    </source>
</reference>
<name>A0A835NXD8_9PASS</name>
<evidence type="ECO:0000313" key="3">
    <source>
        <dbReference type="EMBL" id="KAI1231732.1"/>
    </source>
</evidence>
<dbReference type="Gene3D" id="3.90.226.10">
    <property type="entry name" value="2-enoyl-CoA Hydratase, Chain A, domain 1"/>
    <property type="match status" value="1"/>
</dbReference>
<sequence>MGKKAASSHHLMCCDGQPVCAAGAWFTPYLTKEHPKLSLNFQIPSEHSSIHHSAPVQHNSSSLKINILGLQEQVLLSLSSSVHFHLGYPPRRAGGRNFFGIMSLPHLTCSEMRAQEQRVGRARVGISGILYKDICSLCHEHSDLHWLFMLHLSDINPAEYLVKQLQPVSFKETRDNPKMPPFPILALSGATVTWRLQRKLKSDICGTSGVCPVLPASPGRRTGFRRKNHSFPGKDLCVEGLCLGKIQIYGECEQALDCLCVERAAASCRDTGMLPPGCCLSFQLGFRGSLRSDSFLIFMLREPVLEFPCMNFWVCLLWVPAVIAEPWSGAQGELAVVQVLCHGLSGAAALNSPGSELFSPTPRGSREGGNVLWRAAAFPRYSLSSPKAGSSVAGAGMGSGTQIPPWQGCPEQLWLPLDPWECPGLDRAWSDLGQGQVTPGHKCLAGGDSQGLGQGKLWGLWLRVLDTLSCAQGAALAPGLGQGCQDCWGQHRDRLGVMGTQVPDDSALGESLEQLHLGEVCGGMPSQMCHPQLPVQELWGLSCGFWQAYLWDSNKDLAEWLEKQLTEEEGVRSVVEENIKYISRDYVLKQIRGLVQANPEVAMDSIVHMTQHISPTQRAEVVRILSTMDSPSSTLARGSVSFGQGHEENV</sequence>
<dbReference type="AlphaFoldDB" id="A0A835NXD8"/>